<sequence>MDRIKEKIATYKAEAESWQDKYDELNNKLKELEQDNTEKENSIKSLNAKNQQLDTQVEKLEGELVELKQSLKDSTTLQAHNESFNRKNEELETNLDETDTKLKETQEILRETDLNAEKLQRKVMALEQEHDLTEQKNEELTIKYNAAKKELDEIAASLENL</sequence>
<reference evidence="3 4" key="1">
    <citation type="submission" date="2020-05" db="EMBL/GenBank/DDBJ databases">
        <authorList>
            <person name="Casaregola S."/>
            <person name="Devillers H."/>
            <person name="Grondin C."/>
        </authorList>
    </citation>
    <scope>NUCLEOTIDE SEQUENCE [LARGE SCALE GENOMIC DNA]</scope>
    <source>
        <strain evidence="3 4">CLIB 1767</strain>
    </source>
</reference>
<dbReference type="EMBL" id="CAEFZW010000002">
    <property type="protein sequence ID" value="CAB4253257.1"/>
    <property type="molecule type" value="Genomic_DNA"/>
</dbReference>
<evidence type="ECO:0000313" key="4">
    <source>
        <dbReference type="Proteomes" id="UP000644660"/>
    </source>
</evidence>
<feature type="region of interest" description="Disordered" evidence="2">
    <location>
        <begin position="76"/>
        <end position="99"/>
    </location>
</feature>
<keyword evidence="4" id="KW-1185">Reference proteome</keyword>
<evidence type="ECO:0000313" key="3">
    <source>
        <dbReference type="EMBL" id="CAB4253257.1"/>
    </source>
</evidence>
<accession>A0A8H2VDJ5</accession>
<dbReference type="PANTHER" id="PTHR19269">
    <property type="entry name" value="TROPOMYOSIN"/>
    <property type="match status" value="1"/>
</dbReference>
<dbReference type="Proteomes" id="UP000644660">
    <property type="component" value="Unassembled WGS sequence"/>
</dbReference>
<gene>
    <name evidence="3" type="ORF">KABA2_02S15290</name>
</gene>
<organism evidence="3 4">
    <name type="scientific">Maudiozyma barnettii</name>
    <dbReference type="NCBI Taxonomy" id="61262"/>
    <lineage>
        <taxon>Eukaryota</taxon>
        <taxon>Fungi</taxon>
        <taxon>Dikarya</taxon>
        <taxon>Ascomycota</taxon>
        <taxon>Saccharomycotina</taxon>
        <taxon>Saccharomycetes</taxon>
        <taxon>Saccharomycetales</taxon>
        <taxon>Saccharomycetaceae</taxon>
        <taxon>Maudiozyma</taxon>
    </lineage>
</organism>
<dbReference type="RefSeq" id="XP_041405295.1">
    <property type="nucleotide sequence ID" value="XM_041549361.1"/>
</dbReference>
<name>A0A8H2VDJ5_9SACH</name>
<dbReference type="Pfam" id="PF00261">
    <property type="entry name" value="Tropomyosin"/>
    <property type="match status" value="1"/>
</dbReference>
<dbReference type="OrthoDB" id="128924at2759"/>
<dbReference type="AlphaFoldDB" id="A0A8H2VDJ5"/>
<dbReference type="InterPro" id="IPR000533">
    <property type="entry name" value="Tropomyosin"/>
</dbReference>
<evidence type="ECO:0000256" key="2">
    <source>
        <dbReference type="SAM" id="MobiDB-lite"/>
    </source>
</evidence>
<dbReference type="SUPFAM" id="SSF57997">
    <property type="entry name" value="Tropomyosin"/>
    <property type="match status" value="1"/>
</dbReference>
<dbReference type="Gene3D" id="1.20.5.340">
    <property type="match status" value="1"/>
</dbReference>
<evidence type="ECO:0000256" key="1">
    <source>
        <dbReference type="ARBA" id="ARBA00023054"/>
    </source>
</evidence>
<proteinExistence type="predicted"/>
<comment type="caution">
    <text evidence="3">The sequence shown here is derived from an EMBL/GenBank/DDBJ whole genome shotgun (WGS) entry which is preliminary data.</text>
</comment>
<keyword evidence="1" id="KW-0175">Coiled coil</keyword>
<protein>
    <submittedName>
        <fullName evidence="3">Similar to Saccharomyces cerevisiae YIL138C TPM2 Minor isoform of tropomyosin</fullName>
    </submittedName>
</protein>
<dbReference type="GeneID" id="64856413"/>
<dbReference type="FunFam" id="1.20.5.340:FF:000001">
    <property type="entry name" value="Tropomyosin alpha-1 chain isoform 2"/>
    <property type="match status" value="1"/>
</dbReference>